<protein>
    <submittedName>
        <fullName evidence="5">BQ2448_4262 protein</fullName>
    </submittedName>
</protein>
<evidence type="ECO:0000256" key="1">
    <source>
        <dbReference type="ARBA" id="ARBA00001917"/>
    </source>
</evidence>
<keyword evidence="2" id="KW-0560">Oxidoreductase</keyword>
<dbReference type="InterPro" id="IPR013785">
    <property type="entry name" value="Aldolase_TIM"/>
</dbReference>
<evidence type="ECO:0000256" key="2">
    <source>
        <dbReference type="ARBA" id="ARBA00023002"/>
    </source>
</evidence>
<accession>A0A238FHR9</accession>
<evidence type="ECO:0000259" key="4">
    <source>
        <dbReference type="PROSITE" id="PS51349"/>
    </source>
</evidence>
<evidence type="ECO:0000259" key="3">
    <source>
        <dbReference type="PROSITE" id="PS50255"/>
    </source>
</evidence>
<dbReference type="OrthoDB" id="1925334at2759"/>
<organism evidence="5 6">
    <name type="scientific">Microbotryum intermedium</name>
    <dbReference type="NCBI Taxonomy" id="269621"/>
    <lineage>
        <taxon>Eukaryota</taxon>
        <taxon>Fungi</taxon>
        <taxon>Dikarya</taxon>
        <taxon>Basidiomycota</taxon>
        <taxon>Pucciniomycotina</taxon>
        <taxon>Microbotryomycetes</taxon>
        <taxon>Microbotryales</taxon>
        <taxon>Microbotryaceae</taxon>
        <taxon>Microbotryum</taxon>
    </lineage>
</organism>
<dbReference type="PROSITE" id="PS51349">
    <property type="entry name" value="FMN_HYDROXY_ACID_DH_2"/>
    <property type="match status" value="1"/>
</dbReference>
<dbReference type="InterPro" id="IPR037396">
    <property type="entry name" value="FMN_HAD"/>
</dbReference>
<dbReference type="InterPro" id="IPR000262">
    <property type="entry name" value="FMN-dep_DH"/>
</dbReference>
<dbReference type="GO" id="GO:0006089">
    <property type="term" value="P:lactate metabolic process"/>
    <property type="evidence" value="ECO:0007669"/>
    <property type="project" value="TreeGrafter"/>
</dbReference>
<proteinExistence type="predicted"/>
<dbReference type="STRING" id="269621.A0A238FHR9"/>
<dbReference type="InterPro" id="IPR036400">
    <property type="entry name" value="Cyt_B5-like_heme/steroid_sf"/>
</dbReference>
<feature type="domain" description="Cytochrome b5 heme-binding" evidence="3">
    <location>
        <begin position="65"/>
        <end position="165"/>
    </location>
</feature>
<sequence length="559" mass="61076">MHAALRSALRARRALLITSLSVGAAATTLGLGAWAVQTSCRKPLRLEAPHALTKAQTIAGQTDKPRVISMEEVRTHRSKADCWVVLGDHVYDACKFTNSVSILYSPCIELTLLGTFCYVHEQPGGEAVILKAAGTDVTTLFDKIHPPKTLEKNQDLLGEPVGVVDPATRPKDEESDEALQEKARLQKAREALPAVELVRGLAEMERLANTLLAPRAKIYYAGGSDDEQSLRDSFASYQRCRFRPRVLVDVSEVDPRTTVLNCASTLPIYIAPAAYARLGHELGEFNLTRGASKTGIVQGISANASQSFDDILAEKATMDASGRAPVGMVYQVYVNRDRRQTEAIMKQAREGGCQAFFLTVDSPTLGNREDDVRAQGLAGSMDDQPHNFPNKSTYSYYDTSVEWKDVAWIKQAAGGLPVYIKGVATHEDVELARKAGVAGVVLSNHGGRQLDSVRSPLDTLLELRRVDPTLLTDLEVYIDGGVRRGTDVLKALCLGAKGVGLGRPFLYAQTAYGEDGVVRAVRIMEEEILTGMRLLGVKKLSELRPELVECLENQYRIPL</sequence>
<dbReference type="PROSITE" id="PS50255">
    <property type="entry name" value="CYTOCHROME_B5_2"/>
    <property type="match status" value="1"/>
</dbReference>
<dbReference type="PANTHER" id="PTHR10578:SF101">
    <property type="entry name" value="L-LACTATE DEHYDROGENASE (CYTOCHROME B2)"/>
    <property type="match status" value="1"/>
</dbReference>
<feature type="domain" description="FMN hydroxy acid dehydrogenase" evidence="4">
    <location>
        <begin position="193"/>
        <end position="553"/>
    </location>
</feature>
<keyword evidence="6" id="KW-1185">Reference proteome</keyword>
<name>A0A238FHR9_9BASI</name>
<evidence type="ECO:0000313" key="6">
    <source>
        <dbReference type="Proteomes" id="UP000198372"/>
    </source>
</evidence>
<dbReference type="EMBL" id="FMSP01000009">
    <property type="protein sequence ID" value="SCV72725.1"/>
    <property type="molecule type" value="Genomic_DNA"/>
</dbReference>
<dbReference type="AlphaFoldDB" id="A0A238FHR9"/>
<dbReference type="SUPFAM" id="SSF55856">
    <property type="entry name" value="Cytochrome b5-like heme/steroid binding domain"/>
    <property type="match status" value="1"/>
</dbReference>
<dbReference type="PANTHER" id="PTHR10578">
    <property type="entry name" value="S -2-HYDROXY-ACID OXIDASE-RELATED"/>
    <property type="match status" value="1"/>
</dbReference>
<dbReference type="Pfam" id="PF01070">
    <property type="entry name" value="FMN_dh"/>
    <property type="match status" value="1"/>
</dbReference>
<dbReference type="Pfam" id="PF00173">
    <property type="entry name" value="Cyt-b5"/>
    <property type="match status" value="1"/>
</dbReference>
<dbReference type="Proteomes" id="UP000198372">
    <property type="component" value="Unassembled WGS sequence"/>
</dbReference>
<gene>
    <name evidence="5" type="ORF">BQ2448_4262</name>
</gene>
<dbReference type="Gene3D" id="3.10.120.10">
    <property type="entry name" value="Cytochrome b5-like heme/steroid binding domain"/>
    <property type="match status" value="1"/>
</dbReference>
<dbReference type="SUPFAM" id="SSF51395">
    <property type="entry name" value="FMN-linked oxidoreductases"/>
    <property type="match status" value="1"/>
</dbReference>
<dbReference type="SMART" id="SM01117">
    <property type="entry name" value="Cyt-b5"/>
    <property type="match status" value="1"/>
</dbReference>
<reference evidence="6" key="1">
    <citation type="submission" date="2016-09" db="EMBL/GenBank/DDBJ databases">
        <authorList>
            <person name="Jeantristanb JTB J.-T."/>
            <person name="Ricardo R."/>
        </authorList>
    </citation>
    <scope>NUCLEOTIDE SEQUENCE [LARGE SCALE GENOMIC DNA]</scope>
</reference>
<dbReference type="InterPro" id="IPR008259">
    <property type="entry name" value="FMN_hydac_DH_AS"/>
</dbReference>
<comment type="cofactor">
    <cofactor evidence="1">
        <name>FMN</name>
        <dbReference type="ChEBI" id="CHEBI:58210"/>
    </cofactor>
</comment>
<dbReference type="InterPro" id="IPR001199">
    <property type="entry name" value="Cyt_B5-like_heme/steroid-bd"/>
</dbReference>
<evidence type="ECO:0000313" key="5">
    <source>
        <dbReference type="EMBL" id="SCV72725.1"/>
    </source>
</evidence>
<dbReference type="GO" id="GO:0004460">
    <property type="term" value="F:L-lactate dehydrogenase (cytochrome) activity"/>
    <property type="evidence" value="ECO:0007669"/>
    <property type="project" value="TreeGrafter"/>
</dbReference>
<dbReference type="Gene3D" id="3.20.20.70">
    <property type="entry name" value="Aldolase class I"/>
    <property type="match status" value="1"/>
</dbReference>
<dbReference type="PROSITE" id="PS00557">
    <property type="entry name" value="FMN_HYDROXY_ACID_DH_1"/>
    <property type="match status" value="1"/>
</dbReference>